<evidence type="ECO:0000259" key="6">
    <source>
        <dbReference type="Pfam" id="PF00881"/>
    </source>
</evidence>
<comment type="similarity">
    <text evidence="2">Belongs to the nitroreductase family.</text>
</comment>
<dbReference type="InterPro" id="IPR029479">
    <property type="entry name" value="Nitroreductase"/>
</dbReference>
<feature type="domain" description="Nitroreductase" evidence="6">
    <location>
        <begin position="150"/>
        <end position="206"/>
    </location>
</feature>
<accession>A0AAW3X5B7</accession>
<dbReference type="AlphaFoldDB" id="A0AAW3X5B7"/>
<name>A0AAW3X5B7_9CLOT</name>
<dbReference type="CDD" id="cd02062">
    <property type="entry name" value="Nitro_FMN_reductase"/>
    <property type="match status" value="1"/>
</dbReference>
<dbReference type="Gene3D" id="3.40.109.10">
    <property type="entry name" value="NADH Oxidase"/>
    <property type="match status" value="1"/>
</dbReference>
<dbReference type="PANTHER" id="PTHR43673:SF2">
    <property type="entry name" value="NITROREDUCTASE"/>
    <property type="match status" value="1"/>
</dbReference>
<keyword evidence="8" id="KW-1185">Reference proteome</keyword>
<sequence>MDIFTKLNIYRNAIRHINFYFSEEKKENALPGKMMGEIIRNVHSIEKGLSLEKPRKFFGYKKIMDMFELLDSYVKCDFYEEEAVYMALDAVKEYLEFHKSDSSDNRILEIQRRYENLKQQHDHDDGIKYGGTLLVKKDTSKHITIEKAIHDRHSIRDFKAGEVSLEALKKAIELAYRCPTACNRQGVRTYVISGEKKNALNDWVAGVGGFAEKVDKFIIITGKVSEYRDDEQFQYAISASIFAGYLSITLQTEGIGACIIQRPILLCKKWKKLQKEFNIPSDEQIVLMLGIGILKDEYRVPVSHRLSVDKLVTMIE</sequence>
<evidence type="ECO:0000313" key="7">
    <source>
        <dbReference type="EMBL" id="MBC5657170.1"/>
    </source>
</evidence>
<keyword evidence="3" id="KW-0285">Flavoprotein</keyword>
<dbReference type="EMBL" id="JACOOW010000012">
    <property type="protein sequence ID" value="MBC5657170.1"/>
    <property type="molecule type" value="Genomic_DNA"/>
</dbReference>
<evidence type="ECO:0000313" key="8">
    <source>
        <dbReference type="Proteomes" id="UP000653904"/>
    </source>
</evidence>
<evidence type="ECO:0000256" key="5">
    <source>
        <dbReference type="ARBA" id="ARBA00023002"/>
    </source>
</evidence>
<comment type="cofactor">
    <cofactor evidence="1">
        <name>FMN</name>
        <dbReference type="ChEBI" id="CHEBI:58210"/>
    </cofactor>
</comment>
<keyword evidence="5" id="KW-0560">Oxidoreductase</keyword>
<evidence type="ECO:0000256" key="4">
    <source>
        <dbReference type="ARBA" id="ARBA00022643"/>
    </source>
</evidence>
<keyword evidence="4" id="KW-0288">FMN</keyword>
<reference evidence="7 8" key="1">
    <citation type="submission" date="2020-08" db="EMBL/GenBank/DDBJ databases">
        <title>Genome public.</title>
        <authorList>
            <person name="Liu C."/>
            <person name="Sun Q."/>
        </authorList>
    </citation>
    <scope>NUCLEOTIDE SEQUENCE [LARGE SCALE GENOMIC DNA]</scope>
    <source>
        <strain evidence="7 8">BX14</strain>
    </source>
</reference>
<protein>
    <submittedName>
        <fullName evidence="7">Nitroreductase family protein</fullName>
    </submittedName>
</protein>
<proteinExistence type="inferred from homology"/>
<evidence type="ECO:0000256" key="1">
    <source>
        <dbReference type="ARBA" id="ARBA00001917"/>
    </source>
</evidence>
<organism evidence="7 8">
    <name type="scientific">Clostridium segne</name>
    <dbReference type="NCBI Taxonomy" id="2763038"/>
    <lineage>
        <taxon>Bacteria</taxon>
        <taxon>Bacillati</taxon>
        <taxon>Bacillota</taxon>
        <taxon>Clostridia</taxon>
        <taxon>Eubacteriales</taxon>
        <taxon>Clostridiaceae</taxon>
        <taxon>Clostridium</taxon>
    </lineage>
</organism>
<dbReference type="GO" id="GO:0016491">
    <property type="term" value="F:oxidoreductase activity"/>
    <property type="evidence" value="ECO:0007669"/>
    <property type="project" value="UniProtKB-KW"/>
</dbReference>
<evidence type="ECO:0000256" key="2">
    <source>
        <dbReference type="ARBA" id="ARBA00007118"/>
    </source>
</evidence>
<dbReference type="Proteomes" id="UP000653904">
    <property type="component" value="Unassembled WGS sequence"/>
</dbReference>
<dbReference type="Pfam" id="PF00881">
    <property type="entry name" value="Nitroreductase"/>
    <property type="match status" value="1"/>
</dbReference>
<dbReference type="PANTHER" id="PTHR43673">
    <property type="entry name" value="NAD(P)H NITROREDUCTASE YDGI-RELATED"/>
    <property type="match status" value="1"/>
</dbReference>
<dbReference type="InterPro" id="IPR000415">
    <property type="entry name" value="Nitroreductase-like"/>
</dbReference>
<dbReference type="RefSeq" id="WP_186854979.1">
    <property type="nucleotide sequence ID" value="NZ_JACOOW010000012.1"/>
</dbReference>
<gene>
    <name evidence="7" type="ORF">H8S19_08895</name>
</gene>
<comment type="caution">
    <text evidence="7">The sequence shown here is derived from an EMBL/GenBank/DDBJ whole genome shotgun (WGS) entry which is preliminary data.</text>
</comment>
<evidence type="ECO:0000256" key="3">
    <source>
        <dbReference type="ARBA" id="ARBA00022630"/>
    </source>
</evidence>
<dbReference type="SUPFAM" id="SSF55469">
    <property type="entry name" value="FMN-dependent nitroreductase-like"/>
    <property type="match status" value="1"/>
</dbReference>